<keyword evidence="2 3" id="KW-0378">Hydrolase</keyword>
<comment type="caution">
    <text evidence="3">Lacks conserved residue(s) required for the propagation of feature annotation.</text>
</comment>
<feature type="active site" description="Proton acceptor" evidence="3">
    <location>
        <position position="78"/>
    </location>
</feature>
<sequence>MNTMSQQTTLLLASSSPRRRELIGTIGLPVLIEAPDVDETMPEGTPPDELVEQLSLRKAGTVAGRNGEQTGTIVIGSDTVVVLDGRILGKPADGDEAFAMLRALSGRTHQVYTGITCIDAGCTLPPTVAEGRGTVMPFGDVGRYRVSAEGADGKPRALVGHTVSRVTFRPMSDKEIRAYIRTGEPMDKAGAYGVQGSGALFIEKIEGDFYSVMGLPLSLLYQLLLHWGIRPFQG</sequence>
<evidence type="ECO:0000313" key="5">
    <source>
        <dbReference type="Proteomes" id="UP001589619"/>
    </source>
</evidence>
<dbReference type="Proteomes" id="UP001589619">
    <property type="component" value="Unassembled WGS sequence"/>
</dbReference>
<comment type="similarity">
    <text evidence="3">Belongs to the Maf family. YhdE subfamily.</text>
</comment>
<dbReference type="Pfam" id="PF02545">
    <property type="entry name" value="Maf"/>
    <property type="match status" value="1"/>
</dbReference>
<dbReference type="EMBL" id="JBHMAG010000009">
    <property type="protein sequence ID" value="MFB9752436.1"/>
    <property type="molecule type" value="Genomic_DNA"/>
</dbReference>
<dbReference type="PANTHER" id="PTHR43213">
    <property type="entry name" value="BIFUNCTIONAL DTTP/UTP PYROPHOSPHATASE/METHYLTRANSFERASE PROTEIN-RELATED"/>
    <property type="match status" value="1"/>
</dbReference>
<gene>
    <name evidence="4" type="ORF">ACFFNY_12790</name>
</gene>
<evidence type="ECO:0000313" key="4">
    <source>
        <dbReference type="EMBL" id="MFB9752436.1"/>
    </source>
</evidence>
<keyword evidence="5" id="KW-1185">Reference proteome</keyword>
<keyword evidence="3" id="KW-0546">Nucleotide metabolism</keyword>
<comment type="function">
    <text evidence="3">Nucleoside triphosphate pyrophosphatase that hydrolyzes dTTP and UTP. May have a dual role in cell division arrest and in preventing the incorporation of modified nucleotides into cellular nucleic acids.</text>
</comment>
<dbReference type="RefSeq" id="WP_344911562.1">
    <property type="nucleotide sequence ID" value="NZ_BAAAYO010000010.1"/>
</dbReference>
<dbReference type="PIRSF" id="PIRSF006305">
    <property type="entry name" value="Maf"/>
    <property type="match status" value="1"/>
</dbReference>
<feature type="site" description="Important for substrate specificity" evidence="3">
    <location>
        <position position="195"/>
    </location>
</feature>
<dbReference type="Gene3D" id="3.90.950.10">
    <property type="match status" value="1"/>
</dbReference>
<dbReference type="GO" id="GO:0016787">
    <property type="term" value="F:hydrolase activity"/>
    <property type="evidence" value="ECO:0007669"/>
    <property type="project" value="UniProtKB-KW"/>
</dbReference>
<dbReference type="InterPro" id="IPR029001">
    <property type="entry name" value="ITPase-like_fam"/>
</dbReference>
<comment type="catalytic activity">
    <reaction evidence="3">
        <text>dTTP + H2O = dTMP + diphosphate + H(+)</text>
        <dbReference type="Rhea" id="RHEA:28534"/>
        <dbReference type="ChEBI" id="CHEBI:15377"/>
        <dbReference type="ChEBI" id="CHEBI:15378"/>
        <dbReference type="ChEBI" id="CHEBI:33019"/>
        <dbReference type="ChEBI" id="CHEBI:37568"/>
        <dbReference type="ChEBI" id="CHEBI:63528"/>
        <dbReference type="EC" id="3.6.1.9"/>
    </reaction>
</comment>
<dbReference type="SUPFAM" id="SSF52972">
    <property type="entry name" value="ITPase-like"/>
    <property type="match status" value="1"/>
</dbReference>
<protein>
    <recommendedName>
        <fullName evidence="3">dTTP/UTP pyrophosphatase</fullName>
        <shortName evidence="3">dTTPase/UTPase</shortName>
        <ecNumber evidence="3">3.6.1.9</ecNumber>
    </recommendedName>
    <alternativeName>
        <fullName evidence="3">Nucleoside triphosphate pyrophosphatase</fullName>
    </alternativeName>
    <alternativeName>
        <fullName evidence="3">Nucleotide pyrophosphatase</fullName>
        <shortName evidence="3">Nucleotide PPase</shortName>
    </alternativeName>
</protein>
<comment type="cofactor">
    <cofactor evidence="1 3">
        <name>a divalent metal cation</name>
        <dbReference type="ChEBI" id="CHEBI:60240"/>
    </cofactor>
</comment>
<comment type="catalytic activity">
    <reaction evidence="3">
        <text>UTP + H2O = UMP + diphosphate + H(+)</text>
        <dbReference type="Rhea" id="RHEA:29395"/>
        <dbReference type="ChEBI" id="CHEBI:15377"/>
        <dbReference type="ChEBI" id="CHEBI:15378"/>
        <dbReference type="ChEBI" id="CHEBI:33019"/>
        <dbReference type="ChEBI" id="CHEBI:46398"/>
        <dbReference type="ChEBI" id="CHEBI:57865"/>
        <dbReference type="EC" id="3.6.1.9"/>
    </reaction>
</comment>
<feature type="site" description="Important for substrate specificity" evidence="3">
    <location>
        <position position="18"/>
    </location>
</feature>
<comment type="caution">
    <text evidence="4">The sequence shown here is derived from an EMBL/GenBank/DDBJ whole genome shotgun (WGS) entry which is preliminary data.</text>
</comment>
<feature type="site" description="Important for substrate specificity" evidence="3">
    <location>
        <position position="79"/>
    </location>
</feature>
<keyword evidence="3" id="KW-0963">Cytoplasm</keyword>
<dbReference type="HAMAP" id="MF_00528">
    <property type="entry name" value="Maf"/>
    <property type="match status" value="1"/>
</dbReference>
<organism evidence="4 5">
    <name type="scientific">Paenibacillus hodogayensis</name>
    <dbReference type="NCBI Taxonomy" id="279208"/>
    <lineage>
        <taxon>Bacteria</taxon>
        <taxon>Bacillati</taxon>
        <taxon>Bacillota</taxon>
        <taxon>Bacilli</taxon>
        <taxon>Bacillales</taxon>
        <taxon>Paenibacillaceae</taxon>
        <taxon>Paenibacillus</taxon>
    </lineage>
</organism>
<evidence type="ECO:0000256" key="2">
    <source>
        <dbReference type="ARBA" id="ARBA00022801"/>
    </source>
</evidence>
<name>A0ABV5VWU4_9BACL</name>
<evidence type="ECO:0000256" key="1">
    <source>
        <dbReference type="ARBA" id="ARBA00001968"/>
    </source>
</evidence>
<dbReference type="EC" id="3.6.1.9" evidence="3"/>
<evidence type="ECO:0000256" key="3">
    <source>
        <dbReference type="HAMAP-Rule" id="MF_00528"/>
    </source>
</evidence>
<reference evidence="4 5" key="1">
    <citation type="submission" date="2024-09" db="EMBL/GenBank/DDBJ databases">
        <authorList>
            <person name="Sun Q."/>
            <person name="Mori K."/>
        </authorList>
    </citation>
    <scope>NUCLEOTIDE SEQUENCE [LARGE SCALE GENOMIC DNA]</scope>
    <source>
        <strain evidence="4 5">JCM 12520</strain>
    </source>
</reference>
<dbReference type="PANTHER" id="PTHR43213:SF5">
    <property type="entry name" value="BIFUNCTIONAL DTTP_UTP PYROPHOSPHATASE_METHYLTRANSFERASE PROTEIN-RELATED"/>
    <property type="match status" value="1"/>
</dbReference>
<dbReference type="CDD" id="cd00555">
    <property type="entry name" value="Maf"/>
    <property type="match status" value="1"/>
</dbReference>
<comment type="subcellular location">
    <subcellularLocation>
        <location evidence="3">Cytoplasm</location>
    </subcellularLocation>
</comment>
<accession>A0ABV5VWU4</accession>
<dbReference type="InterPro" id="IPR003697">
    <property type="entry name" value="Maf-like"/>
</dbReference>
<proteinExistence type="inferred from homology"/>